<organism evidence="3 4">
    <name type="scientific">Brassica napus</name>
    <name type="common">Rape</name>
    <dbReference type="NCBI Taxonomy" id="3708"/>
    <lineage>
        <taxon>Eukaryota</taxon>
        <taxon>Viridiplantae</taxon>
        <taxon>Streptophyta</taxon>
        <taxon>Embryophyta</taxon>
        <taxon>Tracheophyta</taxon>
        <taxon>Spermatophyta</taxon>
        <taxon>Magnoliopsida</taxon>
        <taxon>eudicotyledons</taxon>
        <taxon>Gunneridae</taxon>
        <taxon>Pentapetalae</taxon>
        <taxon>rosids</taxon>
        <taxon>malvids</taxon>
        <taxon>Brassicales</taxon>
        <taxon>Brassicaceae</taxon>
        <taxon>Brassiceae</taxon>
        <taxon>Brassica</taxon>
    </lineage>
</organism>
<gene>
    <name evidence="3" type="ORF">HID58_019552</name>
</gene>
<proteinExistence type="predicted"/>
<keyword evidence="4" id="KW-1185">Reference proteome</keyword>
<keyword evidence="2" id="KW-1133">Transmembrane helix</keyword>
<name>A0ABQ8DD66_BRANA</name>
<keyword evidence="2" id="KW-0472">Membrane</keyword>
<keyword evidence="2" id="KW-0812">Transmembrane</keyword>
<evidence type="ECO:0000313" key="3">
    <source>
        <dbReference type="EMBL" id="KAH0927296.1"/>
    </source>
</evidence>
<feature type="compositionally biased region" description="Polar residues" evidence="1">
    <location>
        <begin position="30"/>
        <end position="39"/>
    </location>
</feature>
<evidence type="ECO:0000256" key="1">
    <source>
        <dbReference type="SAM" id="MobiDB-lite"/>
    </source>
</evidence>
<dbReference type="EMBL" id="JAGKQM010000005">
    <property type="protein sequence ID" value="KAH0927296.1"/>
    <property type="molecule type" value="Genomic_DNA"/>
</dbReference>
<reference evidence="3 4" key="1">
    <citation type="submission" date="2021-05" db="EMBL/GenBank/DDBJ databases">
        <title>Genome Assembly of Synthetic Allotetraploid Brassica napus Reveals Homoeologous Exchanges between Subgenomes.</title>
        <authorList>
            <person name="Davis J.T."/>
        </authorList>
    </citation>
    <scope>NUCLEOTIDE SEQUENCE [LARGE SCALE GENOMIC DNA]</scope>
    <source>
        <strain evidence="4">cv. Da-Ae</strain>
        <tissue evidence="3">Seedling</tissue>
    </source>
</reference>
<comment type="caution">
    <text evidence="3">The sequence shown here is derived from an EMBL/GenBank/DDBJ whole genome shotgun (WGS) entry which is preliminary data.</text>
</comment>
<evidence type="ECO:0000313" key="4">
    <source>
        <dbReference type="Proteomes" id="UP000824890"/>
    </source>
</evidence>
<protein>
    <submittedName>
        <fullName evidence="3">Uncharacterized protein</fullName>
    </submittedName>
</protein>
<evidence type="ECO:0000256" key="2">
    <source>
        <dbReference type="SAM" id="Phobius"/>
    </source>
</evidence>
<feature type="region of interest" description="Disordered" evidence="1">
    <location>
        <begin position="18"/>
        <end position="54"/>
    </location>
</feature>
<dbReference type="Proteomes" id="UP000824890">
    <property type="component" value="Unassembled WGS sequence"/>
</dbReference>
<accession>A0ABQ8DD66</accession>
<sequence>MFFNSMFSKIITIGPADRRSSHYAHHHSPSRPTSGSTRGNYIEETEKGRKVGSNPPSCEKIWQLPCEAIQVPTISSTPHLSPHYANYRHEGLRYHSFTGFSSQAIQRLLLVAVQCCSHFLSKTCLQKFAYRFASLDPSSNIKYLFGSLYSSLHCTSKAPRTFSSMDRKWSLRFHSHLRPQPWHLPCPIFLFQWPNSRHERNGNRNVHLHHPGSECTYRFNHEPLHLDPTRLDLGKYLHLVRLPCPLGMLPPKISGNIFHMLLEALAPAPIFWLTTLLVIAATTLPYLAHISFQRSLNPLDHHIIQEIKHFKIDRTRERSKARQKTKIRFTARVDAKIRQLRGRLQRKHSILSVMSGISGTSASASSETTTTTTHHS</sequence>
<feature type="transmembrane region" description="Helical" evidence="2">
    <location>
        <begin position="270"/>
        <end position="288"/>
    </location>
</feature>